<feature type="signal peptide" evidence="2">
    <location>
        <begin position="1"/>
        <end position="22"/>
    </location>
</feature>
<name>A0ABQ8GN30_9PEZI</name>
<reference evidence="3 4" key="1">
    <citation type="journal article" date="2021" name="Nat. Commun.">
        <title>Genetic determinants of endophytism in the Arabidopsis root mycobiome.</title>
        <authorList>
            <person name="Mesny F."/>
            <person name="Miyauchi S."/>
            <person name="Thiergart T."/>
            <person name="Pickel B."/>
            <person name="Atanasova L."/>
            <person name="Karlsson M."/>
            <person name="Huettel B."/>
            <person name="Barry K.W."/>
            <person name="Haridas S."/>
            <person name="Chen C."/>
            <person name="Bauer D."/>
            <person name="Andreopoulos W."/>
            <person name="Pangilinan J."/>
            <person name="LaButti K."/>
            <person name="Riley R."/>
            <person name="Lipzen A."/>
            <person name="Clum A."/>
            <person name="Drula E."/>
            <person name="Henrissat B."/>
            <person name="Kohler A."/>
            <person name="Grigoriev I.V."/>
            <person name="Martin F.M."/>
            <person name="Hacquard S."/>
        </authorList>
    </citation>
    <scope>NUCLEOTIDE SEQUENCE [LARGE SCALE GENOMIC DNA]</scope>
    <source>
        <strain evidence="3 4">MPI-SDFR-AT-0080</strain>
    </source>
</reference>
<evidence type="ECO:0000313" key="4">
    <source>
        <dbReference type="Proteomes" id="UP000774617"/>
    </source>
</evidence>
<keyword evidence="4" id="KW-1185">Reference proteome</keyword>
<keyword evidence="2" id="KW-0732">Signal</keyword>
<comment type="caution">
    <text evidence="3">The sequence shown here is derived from an EMBL/GenBank/DDBJ whole genome shotgun (WGS) entry which is preliminary data.</text>
</comment>
<feature type="compositionally biased region" description="Polar residues" evidence="1">
    <location>
        <begin position="141"/>
        <end position="157"/>
    </location>
</feature>
<feature type="region of interest" description="Disordered" evidence="1">
    <location>
        <begin position="139"/>
        <end position="165"/>
    </location>
</feature>
<evidence type="ECO:0000256" key="2">
    <source>
        <dbReference type="SAM" id="SignalP"/>
    </source>
</evidence>
<dbReference type="Proteomes" id="UP000774617">
    <property type="component" value="Unassembled WGS sequence"/>
</dbReference>
<dbReference type="EMBL" id="JAGTJR010000004">
    <property type="protein sequence ID" value="KAH7061167.1"/>
    <property type="molecule type" value="Genomic_DNA"/>
</dbReference>
<evidence type="ECO:0000256" key="1">
    <source>
        <dbReference type="SAM" id="MobiDB-lite"/>
    </source>
</evidence>
<protein>
    <submittedName>
        <fullName evidence="3">Uncharacterized protein</fullName>
    </submittedName>
</protein>
<gene>
    <name evidence="3" type="ORF">B0J12DRAFT_284071</name>
</gene>
<feature type="chain" id="PRO_5046025328" evidence="2">
    <location>
        <begin position="23"/>
        <end position="305"/>
    </location>
</feature>
<organism evidence="3 4">
    <name type="scientific">Macrophomina phaseolina</name>
    <dbReference type="NCBI Taxonomy" id="35725"/>
    <lineage>
        <taxon>Eukaryota</taxon>
        <taxon>Fungi</taxon>
        <taxon>Dikarya</taxon>
        <taxon>Ascomycota</taxon>
        <taxon>Pezizomycotina</taxon>
        <taxon>Dothideomycetes</taxon>
        <taxon>Dothideomycetes incertae sedis</taxon>
        <taxon>Botryosphaeriales</taxon>
        <taxon>Botryosphaeriaceae</taxon>
        <taxon>Macrophomina</taxon>
    </lineage>
</organism>
<sequence>MTPLPGHVYIALGICISAGSCATDVWQDAAMRTHMRPATISNQDLSDGCSKVWLSLWKGIPSSEPLSYALGANRGFPGLFAVSSSRCFLRFHAGEIRGRRKCTCVLPVKCHRPRARARATSVRSTPSCGRETVKEGCGAGTPTTTSFSHAAQSSIAPPTTKKKKKKAEASGMLRRELSHLKRGPLKHADKNPQTPGSFVLITRGDGRVKESAKRRRGALCCLLVMTLHRRDGRCALLDSATRALPNAAGTCLYLGCLLRAALSLLTSARPACPPATRAAFCTIPAAAPRQSVPEAVAASAGDLSS</sequence>
<proteinExistence type="predicted"/>
<accession>A0ABQ8GN30</accession>
<evidence type="ECO:0000313" key="3">
    <source>
        <dbReference type="EMBL" id="KAH7061167.1"/>
    </source>
</evidence>